<accession>A0A6J6HU65</accession>
<sequence>MRTIVSPESPMRLMPWTPLHPSVGMMPSVAVMSTYPPTHCGLATFASALTKGMLDVGAREVGVIDVSGSMAPTMAGPVVASLQAQSAKSRVAVARIINGYDFLLLQHEFGIFGGDDGCEVLEILEDVHVPVVVTLHTVPLRPTVGQRKVLENLAERADVLVAMTNVARDRFVDLYNVDEVKVVVIPHGATLPASSGAPESQPFTFLTWGLLGPGKGIEWMIDAMAMVPELKGRIRYIVAGQTHPKILANDGDGYRNMLKRRSRLLGVDDAIEFDDSYRTLDSLLDLIGSATCVVLPYDSVDQITSGVLVDALAARRPVIATAFPHAIELLEEKAGLVVPHHDPVSLAAAIRTLVNNKHKVSEMYEATADIAREHRWSAVAARYLEFGSQLVSAGNVVVS</sequence>
<proteinExistence type="predicted"/>
<evidence type="ECO:0000313" key="2">
    <source>
        <dbReference type="EMBL" id="CAB4616690.1"/>
    </source>
</evidence>
<reference evidence="2" key="1">
    <citation type="submission" date="2020-05" db="EMBL/GenBank/DDBJ databases">
        <authorList>
            <person name="Chiriac C."/>
            <person name="Salcher M."/>
            <person name="Ghai R."/>
            <person name="Kavagutti S V."/>
        </authorList>
    </citation>
    <scope>NUCLEOTIDE SEQUENCE</scope>
</reference>
<dbReference type="InterPro" id="IPR028098">
    <property type="entry name" value="Glyco_trans_4-like_N"/>
</dbReference>
<feature type="domain" description="Glycosyltransferase subfamily 4-like N-terminal" evidence="1">
    <location>
        <begin position="126"/>
        <end position="188"/>
    </location>
</feature>
<evidence type="ECO:0000259" key="1">
    <source>
        <dbReference type="Pfam" id="PF13439"/>
    </source>
</evidence>
<protein>
    <submittedName>
        <fullName evidence="2">Unannotated protein</fullName>
    </submittedName>
</protein>
<dbReference type="PANTHER" id="PTHR12526:SF572">
    <property type="entry name" value="BLL5144 PROTEIN"/>
    <property type="match status" value="1"/>
</dbReference>
<dbReference type="SUPFAM" id="SSF53756">
    <property type="entry name" value="UDP-Glycosyltransferase/glycogen phosphorylase"/>
    <property type="match status" value="1"/>
</dbReference>
<dbReference type="AlphaFoldDB" id="A0A6J6HU65"/>
<dbReference type="PANTHER" id="PTHR12526">
    <property type="entry name" value="GLYCOSYLTRANSFERASE"/>
    <property type="match status" value="1"/>
</dbReference>
<gene>
    <name evidence="2" type="ORF">UFOPK1874_00757</name>
</gene>
<dbReference type="EMBL" id="CAEZUX010000078">
    <property type="protein sequence ID" value="CAB4616690.1"/>
    <property type="molecule type" value="Genomic_DNA"/>
</dbReference>
<dbReference type="Gene3D" id="3.40.50.2000">
    <property type="entry name" value="Glycogen Phosphorylase B"/>
    <property type="match status" value="2"/>
</dbReference>
<organism evidence="2">
    <name type="scientific">freshwater metagenome</name>
    <dbReference type="NCBI Taxonomy" id="449393"/>
    <lineage>
        <taxon>unclassified sequences</taxon>
        <taxon>metagenomes</taxon>
        <taxon>ecological metagenomes</taxon>
    </lineage>
</organism>
<name>A0A6J6HU65_9ZZZZ</name>
<dbReference type="Pfam" id="PF13692">
    <property type="entry name" value="Glyco_trans_1_4"/>
    <property type="match status" value="1"/>
</dbReference>
<dbReference type="Pfam" id="PF13439">
    <property type="entry name" value="Glyco_transf_4"/>
    <property type="match status" value="1"/>
</dbReference>